<name>A0A5M3YPM9_ASPTE</name>
<dbReference type="AlphaFoldDB" id="A0A5M3YPM9"/>
<reference evidence="1 2" key="1">
    <citation type="submission" date="2020-01" db="EMBL/GenBank/DDBJ databases">
        <title>Aspergillus terreus IFO 6365 whole genome shotgun sequence.</title>
        <authorList>
            <person name="Kanamasa S."/>
            <person name="Takahashi H."/>
        </authorList>
    </citation>
    <scope>NUCLEOTIDE SEQUENCE [LARGE SCALE GENOMIC DNA]</scope>
    <source>
        <strain evidence="1 2">IFO 6365</strain>
    </source>
</reference>
<gene>
    <name evidence="1" type="ORF">ATEIFO6365_0001098500</name>
</gene>
<dbReference type="Proteomes" id="UP000452235">
    <property type="component" value="Unassembled WGS sequence"/>
</dbReference>
<proteinExistence type="predicted"/>
<keyword evidence="2" id="KW-1185">Reference proteome</keyword>
<protein>
    <submittedName>
        <fullName evidence="1">Zn(II)2Cys6 transcription factor</fullName>
    </submittedName>
</protein>
<comment type="caution">
    <text evidence="1">The sequence shown here is derived from an EMBL/GenBank/DDBJ whole genome shotgun (WGS) entry which is preliminary data.</text>
</comment>
<sequence length="177" mass="20107">MSQNPISCEPCRQKKCKSNLLPMLQHALAVHLPRKRETSRGLPQGYITHLEHRLIETELALYTLYTQLRSAGLHTETPALRIPPTVPDRLARQSRTTNMEEWERLPLRDPRDWERWWTEKRGLFGEDGSGEAQTGEEVPGQGTESREGDAAPPQGDSSGRLPGKAEELVRAEPNIYF</sequence>
<dbReference type="EMBL" id="BLJY01000001">
    <property type="protein sequence ID" value="GFF12761.1"/>
    <property type="molecule type" value="Genomic_DNA"/>
</dbReference>
<accession>A0A5M3YPM9</accession>
<dbReference type="OrthoDB" id="3862662at2759"/>
<organism evidence="1 2">
    <name type="scientific">Aspergillus terreus</name>
    <dbReference type="NCBI Taxonomy" id="33178"/>
    <lineage>
        <taxon>Eukaryota</taxon>
        <taxon>Fungi</taxon>
        <taxon>Dikarya</taxon>
        <taxon>Ascomycota</taxon>
        <taxon>Pezizomycotina</taxon>
        <taxon>Eurotiomycetes</taxon>
        <taxon>Eurotiomycetidae</taxon>
        <taxon>Eurotiales</taxon>
        <taxon>Aspergillaceae</taxon>
        <taxon>Aspergillus</taxon>
        <taxon>Aspergillus subgen. Circumdati</taxon>
    </lineage>
</organism>
<evidence type="ECO:0000313" key="2">
    <source>
        <dbReference type="Proteomes" id="UP000452235"/>
    </source>
</evidence>
<evidence type="ECO:0000313" key="1">
    <source>
        <dbReference type="EMBL" id="GFF12761.1"/>
    </source>
</evidence>